<reference evidence="1" key="1">
    <citation type="submission" date="2021-05" db="EMBL/GenBank/DDBJ databases">
        <authorList>
            <person name="Pan Q."/>
            <person name="Jouanno E."/>
            <person name="Zahm M."/>
            <person name="Klopp C."/>
            <person name="Cabau C."/>
            <person name="Louis A."/>
            <person name="Berthelot C."/>
            <person name="Parey E."/>
            <person name="Roest Crollius H."/>
            <person name="Montfort J."/>
            <person name="Robinson-Rechavi M."/>
            <person name="Bouchez O."/>
            <person name="Lampietro C."/>
            <person name="Lopez Roques C."/>
            <person name="Donnadieu C."/>
            <person name="Postlethwait J."/>
            <person name="Bobe J."/>
            <person name="Dillon D."/>
            <person name="Chandos A."/>
            <person name="von Hippel F."/>
            <person name="Guiguen Y."/>
        </authorList>
    </citation>
    <scope>NUCLEOTIDE SEQUENCE</scope>
    <source>
        <strain evidence="1">YG-Jan2019</strain>
    </source>
</reference>
<protein>
    <submittedName>
        <fullName evidence="1">Uncharacterized protein</fullName>
    </submittedName>
</protein>
<accession>A0ACC2FKI4</accession>
<keyword evidence="2" id="KW-1185">Reference proteome</keyword>
<sequence>MFGSDIPKGCGFVASLGTEDKTGRVFPSIIPLCGFIAQLKDNPNIYGSIATVALSTCIELTQYPIKNLSLFRPHRREAALSEDRENEKINLRSLQNGMEDQEPDMVPEVCLDPIFITEEDPKWCEGLDEETRRDPIQTFRGVADTNPQMTGSAHSQPSVSDTYRDRQLTATQPRYKEVDIVFSTAGEEIRDSSETHLMTSGSHLMTGSGQVQTHLSEMDDLLKSCSDITGVSFNSHLSTRYTDADLFGSARNQNQSDLEKMNAIIGSRRQDIFPSVSSYTDTLQDASRCQSHLEETEAILDPGGATRPSSQPQLPPLTSAGCQLSGTMAEYQTELMGMLTMLEKCMGEAGMTFDPLEWTYPSLPERYCHPYPDEDKWETQEHSEDRFGLANHSTSLGVHQQNTVGEFVEHVESTLSEELDAECSEDMKPYPGSPLGQFQPPSFYQSISTEGHMDASEDSDQGHGGENVLDRSVRDPEEHGLDGSAEEPGASSMEDIQQETERTEVVLTGSLQELEVLGGELEEYIEQVGRLEKRRDKLMEELQALREEKMETEDEEEVDQEEQLRHAVNIDADRRREARMREWQCLRAARSEEEMKLFRVFLERQGLQEETRRLKRRLFSITRDCTQNQVLLAARQRDVAQLSKEQEELDALMIQLTEEASQLRSNHQTHLSTLQSQVRAQTASQNLIPMEEITQSKRNSCGDIQKYLQSGLKSLEEWYEPVLLALLKRREGTSEALGRTRQQAQELRGRLKPLREEEQKLGLQTACLEERLKLMETQRRENIEQYKETVDRLEETSREQRMELQFQKRKNKEMEELRDSLKEEVNLYRSIIDMNDLTEVKENT</sequence>
<evidence type="ECO:0000313" key="1">
    <source>
        <dbReference type="EMBL" id="KAJ7991913.1"/>
    </source>
</evidence>
<organism evidence="1 2">
    <name type="scientific">Dallia pectoralis</name>
    <name type="common">Alaska blackfish</name>
    <dbReference type="NCBI Taxonomy" id="75939"/>
    <lineage>
        <taxon>Eukaryota</taxon>
        <taxon>Metazoa</taxon>
        <taxon>Chordata</taxon>
        <taxon>Craniata</taxon>
        <taxon>Vertebrata</taxon>
        <taxon>Euteleostomi</taxon>
        <taxon>Actinopterygii</taxon>
        <taxon>Neopterygii</taxon>
        <taxon>Teleostei</taxon>
        <taxon>Protacanthopterygii</taxon>
        <taxon>Esociformes</taxon>
        <taxon>Umbridae</taxon>
        <taxon>Dallia</taxon>
    </lineage>
</organism>
<comment type="caution">
    <text evidence="1">The sequence shown here is derived from an EMBL/GenBank/DDBJ whole genome shotgun (WGS) entry which is preliminary data.</text>
</comment>
<dbReference type="EMBL" id="CM055753">
    <property type="protein sequence ID" value="KAJ7991913.1"/>
    <property type="molecule type" value="Genomic_DNA"/>
</dbReference>
<proteinExistence type="predicted"/>
<dbReference type="Proteomes" id="UP001157502">
    <property type="component" value="Chromosome 26"/>
</dbReference>
<gene>
    <name evidence="1" type="ORF">DPEC_G00288800</name>
</gene>
<name>A0ACC2FKI4_DALPE</name>
<evidence type="ECO:0000313" key="2">
    <source>
        <dbReference type="Proteomes" id="UP001157502"/>
    </source>
</evidence>